<gene>
    <name evidence="2" type="ORF">GLP15_1812</name>
</gene>
<accession>E1EW66</accession>
<feature type="compositionally biased region" description="Basic and acidic residues" evidence="1">
    <location>
        <begin position="67"/>
        <end position="79"/>
    </location>
</feature>
<dbReference type="EMBL" id="ACVC01000026">
    <property type="protein sequence ID" value="EFO65563.1"/>
    <property type="molecule type" value="Genomic_DNA"/>
</dbReference>
<dbReference type="Proteomes" id="UP000008974">
    <property type="component" value="Unassembled WGS sequence"/>
</dbReference>
<feature type="compositionally biased region" description="Basic and acidic residues" evidence="1">
    <location>
        <begin position="168"/>
        <end position="206"/>
    </location>
</feature>
<feature type="compositionally biased region" description="Low complexity" evidence="1">
    <location>
        <begin position="103"/>
        <end position="166"/>
    </location>
</feature>
<evidence type="ECO:0000256" key="1">
    <source>
        <dbReference type="SAM" id="MobiDB-lite"/>
    </source>
</evidence>
<feature type="compositionally biased region" description="Low complexity" evidence="1">
    <location>
        <begin position="80"/>
        <end position="95"/>
    </location>
</feature>
<sequence length="242" mass="25528">MPPHQQTDSLQGVIRRYIADMQTRGCPPKDILGQIFNLTLDAIFPSGPSSTSSSPVAPPQAPPPTAEETKKASGQEKESSSSFSSSFSSSSSHQPTPRPQSPSSPSSSSSSSSSSLSSSSSSSSLSSSSSSRSCSNSSRSTTNSEESSESLSVPSPETSSSSSSLKSLHKEVIEPPIKKQERPHSHSEKTSAAEPRRVTEMYRDMHNSTGSNYRQAKAKRKSGSFSGGSVIDPSVRYSKSLS</sequence>
<dbReference type="VEuPathDB" id="GiardiaDB:GLP15_1812"/>
<dbReference type="AlphaFoldDB" id="E1EW66"/>
<feature type="region of interest" description="Disordered" evidence="1">
    <location>
        <begin position="42"/>
        <end position="242"/>
    </location>
</feature>
<evidence type="ECO:0000313" key="2">
    <source>
        <dbReference type="EMBL" id="EFO65563.1"/>
    </source>
</evidence>
<proteinExistence type="predicted"/>
<feature type="compositionally biased region" description="Low complexity" evidence="1">
    <location>
        <begin position="45"/>
        <end position="55"/>
    </location>
</feature>
<reference evidence="2 3" key="1">
    <citation type="journal article" date="2010" name="BMC Genomics">
        <title>Genome analysis and comparative genomics of a Giardia intestinalis assemblage E isolate.</title>
        <authorList>
            <person name="Jerlstrom-Hultqvist J."/>
            <person name="Franzen O."/>
            <person name="Ankarklev J."/>
            <person name="Xu F."/>
            <person name="Nohynkova E."/>
            <person name="Andersson J.O."/>
            <person name="Svard S.G."/>
            <person name="Andersson B."/>
        </authorList>
    </citation>
    <scope>NUCLEOTIDE SEQUENCE [LARGE SCALE GENOMIC DNA]</scope>
    <source>
        <strain evidence="2 3">P15</strain>
    </source>
</reference>
<dbReference type="STRING" id="658858.E1EW66"/>
<comment type="caution">
    <text evidence="2">The sequence shown here is derived from an EMBL/GenBank/DDBJ whole genome shotgun (WGS) entry which is preliminary data.</text>
</comment>
<dbReference type="OrthoDB" id="10266908at2759"/>
<evidence type="ECO:0000313" key="3">
    <source>
        <dbReference type="Proteomes" id="UP000008974"/>
    </source>
</evidence>
<name>E1EW66_GIAIA</name>
<protein>
    <submittedName>
        <fullName evidence="2">Uncharacterized protein</fullName>
    </submittedName>
</protein>
<dbReference type="OMA" id="EMYRDMH"/>
<organism evidence="2 3">
    <name type="scientific">Giardia intestinalis (strain P15)</name>
    <name type="common">Giardia lamblia</name>
    <dbReference type="NCBI Taxonomy" id="658858"/>
    <lineage>
        <taxon>Eukaryota</taxon>
        <taxon>Metamonada</taxon>
        <taxon>Diplomonadida</taxon>
        <taxon>Hexamitidae</taxon>
        <taxon>Giardiinae</taxon>
        <taxon>Giardia</taxon>
    </lineage>
</organism>
<feature type="compositionally biased region" description="Pro residues" evidence="1">
    <location>
        <begin position="56"/>
        <end position="65"/>
    </location>
</feature>